<evidence type="ECO:0000313" key="2">
    <source>
        <dbReference type="Proteomes" id="UP001596457"/>
    </source>
</evidence>
<sequence length="124" mass="13148">MSAPFKVKFVIYQGATFSKTLTWKTAPDEDSPKTPVDLTGCTARMQVRAKIGASEVLLSLTTENGGIALGGTAGTIELLIDADDTAAIAWTSGVYDLEIVFPGGQVRRLMYGSFTVSLEVTRAA</sequence>
<keyword evidence="2" id="KW-1185">Reference proteome</keyword>
<dbReference type="RefSeq" id="WP_382200303.1">
    <property type="nucleotide sequence ID" value="NZ_JBHTBZ010000020.1"/>
</dbReference>
<gene>
    <name evidence="1" type="ORF">ACFQU0_09965</name>
</gene>
<comment type="caution">
    <text evidence="1">The sequence shown here is derived from an EMBL/GenBank/DDBJ whole genome shotgun (WGS) entry which is preliminary data.</text>
</comment>
<dbReference type="Proteomes" id="UP001596457">
    <property type="component" value="Unassembled WGS sequence"/>
</dbReference>
<proteinExistence type="predicted"/>
<reference evidence="2" key="1">
    <citation type="journal article" date="2019" name="Int. J. Syst. Evol. Microbiol.">
        <title>The Global Catalogue of Microorganisms (GCM) 10K type strain sequencing project: providing services to taxonomists for standard genome sequencing and annotation.</title>
        <authorList>
            <consortium name="The Broad Institute Genomics Platform"/>
            <consortium name="The Broad Institute Genome Sequencing Center for Infectious Disease"/>
            <person name="Wu L."/>
            <person name="Ma J."/>
        </authorList>
    </citation>
    <scope>NUCLEOTIDE SEQUENCE [LARGE SCALE GENOMIC DNA]</scope>
    <source>
        <strain evidence="2">CCUG 53903</strain>
    </source>
</reference>
<organism evidence="1 2">
    <name type="scientific">Hydrogenophaga defluvii</name>
    <dbReference type="NCBI Taxonomy" id="249410"/>
    <lineage>
        <taxon>Bacteria</taxon>
        <taxon>Pseudomonadati</taxon>
        <taxon>Pseudomonadota</taxon>
        <taxon>Betaproteobacteria</taxon>
        <taxon>Burkholderiales</taxon>
        <taxon>Comamonadaceae</taxon>
        <taxon>Hydrogenophaga</taxon>
    </lineage>
</organism>
<accession>A0ABW2SC35</accession>
<name>A0ABW2SC35_9BURK</name>
<dbReference type="EMBL" id="JBHTBZ010000020">
    <property type="protein sequence ID" value="MFC7460753.1"/>
    <property type="molecule type" value="Genomic_DNA"/>
</dbReference>
<protein>
    <submittedName>
        <fullName evidence="1">Uncharacterized protein</fullName>
    </submittedName>
</protein>
<evidence type="ECO:0000313" key="1">
    <source>
        <dbReference type="EMBL" id="MFC7460753.1"/>
    </source>
</evidence>